<dbReference type="Pfam" id="PF01661">
    <property type="entry name" value="Macro"/>
    <property type="match status" value="2"/>
</dbReference>
<dbReference type="InterPro" id="IPR052056">
    <property type="entry name" value="Mono-ARTD/PARP"/>
</dbReference>
<sequence length="1619" mass="177399">MDSAARRHQHVVVFQCRSLDRQEVRRVENYFHIRRKSGGGECGSVSQIGDKVYSIAFKEREAQQRVLQRPEHVLELADGPLVLTIQSSIGSPSSAPTSISTSVGAKLSVTSSQSSQSTPASIPPSSGEEYELQCDTYLQNYLKECDKAGKELETELASMACTAQFYPEKGRVLFRRLAQPDAADEGTKWKSEVNKLFDGYLCHFEVNPHKVKALLQPPSSHKDLDQVKVYDEVGMAVVVGKRVQVNARLTEIEGLVVKPQSFYKKETCTRRLGEAKLRLLWKEIEHDLGQKCPGIKVTQGDSGQVVLEGSVLDIVEADELIAKAGSLVSKRTVSDISPHLLAFLRKTYGGQGMLSDILGVGDAVEIELRDTEICFLSLSADNLDDSAKKMKEKFKEIKIFLPHCATVPPELRNKLQFKSHELNQGQHRAQVLFGPANAVYLVGHTKEVEDLNETVQECILDQASIDSKVILPFPELVQLLPELLQLHKFDYSGVIFHPLTFSSKSTVGLEGPSGKVTEVRNRLGPFLDSLVQDNVTINLPGALRYFESPLGQESILKVARSQKCLIKLCEELQASQTFTSGATLSNGGNTVASYTLCDGLQVVVCLGDITKQHADALVNAANEDLDHCGGVAAALSKAGGPKIQKESNAIVKQTGKIRTGDVVVTTGGSLRCKTLLHAVGPVAKKSGGNERFLLEKAVHSTLNMAESMEISSIAIPCISSGVFGVPVTVCSEAIVTAVKEFGSQGGRSLRRITLIDNRGEVVRAMQGACDRLFQGTGTTLGTPSNLGLQLDATAQDAARGATGGPPEVKVEIVEGTIETQLVDGLVCPMSGHDHLSSRIGCDLSNMVGPQLNAKFHKEARGATLPGDIVLLVGLAPLPSKAVFFLNLLPWDNNEHGTAVQALRQGIRKILASCEIRVFTSLALPVLGTGAVLQFPHTTASRVILEELRDFEQNRVSGLPFLVRVVIHPTDKKSSKAFQSAQQTLNFKGFTNDAHPDQATFYRHVSRSNIDSTAMLGGVKLQMLCGNIVNGGTDVIVNTTDFSNNHSGVSKAILTAAGPSIEAELKQLGTPADHMCTTGPGLLSCREIIHASFSCDPVVIQKNCKKILKQCESKGYQSVSFPAVSTGLGGMDSVRACKAMLDGMAAEIRDLKPNSLSLIRIVILQQPIFQVFRSELESRFGQIAPQRSLGEKAKQFWKSLRPSSALQDKTFMSSKPQPAVLNVICCGPGVVMTIKRDLEGILQKQLIQREVDVHDFSRLEEMELEAVLSKVRVLGISLECERRQSDERAKGKRAGDTGRANARDQSGTGDEVCVLRGLKEDVLSVTELINKAIHNALCEDIQDKNEAMTSLAVQWSIQDVHEVWQELSQHDNYVLEEAHRMEQLLVDITAPDATIANVDLRTLKATNLQTGIKYNVRRKETGATFEYPAYWEPMQDETFKKVELHPNTNEYQSVAQAFLATAKYRIQKIERVQNNFLWQAFSVCKQRLLSKNGLNELGEKILYHGTSEKSCKCIEKDRFDRSYVGTHGAMYGNGVYFAVNAQYSASKFSPADASGLKRLFVARVLTGRFTRGYANMKSPPPRGTDHTDCFDSLVDDQQQPTMFVIFRDDQAYPEYLVTFA</sequence>
<dbReference type="PANTHER" id="PTHR14453">
    <property type="entry name" value="PARP/ZINC FINGER CCCH TYPE DOMAIN CONTAINING PROTEIN"/>
    <property type="match status" value="1"/>
</dbReference>
<dbReference type="InterPro" id="IPR002589">
    <property type="entry name" value="Macro_dom"/>
</dbReference>
<dbReference type="GO" id="GO:1990404">
    <property type="term" value="F:NAD+-protein mono-ADP-ribosyltransferase activity"/>
    <property type="evidence" value="ECO:0007669"/>
    <property type="project" value="TreeGrafter"/>
</dbReference>
<keyword evidence="2 7" id="KW-0328">Glycosyltransferase</keyword>
<accession>A0AAV6QWN7</accession>
<dbReference type="EMBL" id="JAGKHQ010000015">
    <property type="protein sequence ID" value="KAG7496605.1"/>
    <property type="molecule type" value="Genomic_DNA"/>
</dbReference>
<keyword evidence="13" id="KW-1185">Reference proteome</keyword>
<comment type="similarity">
    <text evidence="6">Belongs to the ARTD/PARP family.</text>
</comment>
<evidence type="ECO:0000256" key="5">
    <source>
        <dbReference type="ARBA" id="ARBA00023242"/>
    </source>
</evidence>
<feature type="domain" description="PARP catalytic" evidence="10">
    <location>
        <begin position="1426"/>
        <end position="1619"/>
    </location>
</feature>
<dbReference type="SMART" id="SM00506">
    <property type="entry name" value="A1pp"/>
    <property type="match status" value="2"/>
</dbReference>
<dbReference type="EC" id="2.4.2.-" evidence="7"/>
<dbReference type="Pfam" id="PF00644">
    <property type="entry name" value="PARP"/>
    <property type="match status" value="1"/>
</dbReference>
<reference evidence="12 13" key="1">
    <citation type="journal article" date="2021" name="Sci. Rep.">
        <title>Chromosome anchoring in Senegalese sole (Solea senegalensis) reveals sex-associated markers and genome rearrangements in flatfish.</title>
        <authorList>
            <person name="Guerrero-Cozar I."/>
            <person name="Gomez-Garrido J."/>
            <person name="Berbel C."/>
            <person name="Martinez-Blanch J.F."/>
            <person name="Alioto T."/>
            <person name="Claros M.G."/>
            <person name="Gagnaire P.A."/>
            <person name="Manchado M."/>
        </authorList>
    </citation>
    <scope>NUCLEOTIDE SEQUENCE [LARGE SCALE GENOMIC DNA]</scope>
    <source>
        <strain evidence="12">Sse05_10M</strain>
    </source>
</reference>
<dbReference type="InterPro" id="IPR004170">
    <property type="entry name" value="WWE_dom"/>
</dbReference>
<dbReference type="GO" id="GO:0003950">
    <property type="term" value="F:NAD+ poly-ADP-ribosyltransferase activity"/>
    <property type="evidence" value="ECO:0007669"/>
    <property type="project" value="UniProtKB-UniRule"/>
</dbReference>
<evidence type="ECO:0000256" key="3">
    <source>
        <dbReference type="ARBA" id="ARBA00022679"/>
    </source>
</evidence>
<evidence type="ECO:0000256" key="6">
    <source>
        <dbReference type="ARBA" id="ARBA00024347"/>
    </source>
</evidence>
<feature type="region of interest" description="Disordered" evidence="8">
    <location>
        <begin position="109"/>
        <end position="128"/>
    </location>
</feature>
<dbReference type="InterPro" id="IPR057051">
    <property type="entry name" value="PARP14_RPM_1"/>
</dbReference>
<dbReference type="CDD" id="cd01439">
    <property type="entry name" value="TCCD_inducible_PARP_like"/>
    <property type="match status" value="1"/>
</dbReference>
<dbReference type="PROSITE" id="PS51059">
    <property type="entry name" value="PARP_CATALYTIC"/>
    <property type="match status" value="1"/>
</dbReference>
<evidence type="ECO:0000256" key="8">
    <source>
        <dbReference type="SAM" id="MobiDB-lite"/>
    </source>
</evidence>
<keyword evidence="5" id="KW-0539">Nucleus</keyword>
<evidence type="ECO:0000313" key="13">
    <source>
        <dbReference type="Proteomes" id="UP000693946"/>
    </source>
</evidence>
<dbReference type="GO" id="GO:0005737">
    <property type="term" value="C:cytoplasm"/>
    <property type="evidence" value="ECO:0007669"/>
    <property type="project" value="TreeGrafter"/>
</dbReference>
<feature type="domain" description="WWE" evidence="9">
    <location>
        <begin position="1339"/>
        <end position="1417"/>
    </location>
</feature>
<evidence type="ECO:0000313" key="12">
    <source>
        <dbReference type="EMBL" id="KAG7496605.1"/>
    </source>
</evidence>
<evidence type="ECO:0000256" key="7">
    <source>
        <dbReference type="RuleBase" id="RU362114"/>
    </source>
</evidence>
<organism evidence="12 13">
    <name type="scientific">Solea senegalensis</name>
    <name type="common">Senegalese sole</name>
    <dbReference type="NCBI Taxonomy" id="28829"/>
    <lineage>
        <taxon>Eukaryota</taxon>
        <taxon>Metazoa</taxon>
        <taxon>Chordata</taxon>
        <taxon>Craniata</taxon>
        <taxon>Vertebrata</taxon>
        <taxon>Euteleostomi</taxon>
        <taxon>Actinopterygii</taxon>
        <taxon>Neopterygii</taxon>
        <taxon>Teleostei</taxon>
        <taxon>Neoteleostei</taxon>
        <taxon>Acanthomorphata</taxon>
        <taxon>Carangaria</taxon>
        <taxon>Pleuronectiformes</taxon>
        <taxon>Pleuronectoidei</taxon>
        <taxon>Soleidae</taxon>
        <taxon>Solea</taxon>
    </lineage>
</organism>
<evidence type="ECO:0000256" key="1">
    <source>
        <dbReference type="ARBA" id="ARBA00004123"/>
    </source>
</evidence>
<evidence type="ECO:0000259" key="11">
    <source>
        <dbReference type="PROSITE" id="PS51154"/>
    </source>
</evidence>
<evidence type="ECO:0000259" key="9">
    <source>
        <dbReference type="PROSITE" id="PS50918"/>
    </source>
</evidence>
<dbReference type="GO" id="GO:0005634">
    <property type="term" value="C:nucleus"/>
    <property type="evidence" value="ECO:0007669"/>
    <property type="project" value="UniProtKB-SubCell"/>
</dbReference>
<dbReference type="FunFam" id="3.90.228.10:FF:000008">
    <property type="entry name" value="Poly [ADP-ribose] polymerase"/>
    <property type="match status" value="1"/>
</dbReference>
<dbReference type="PANTHER" id="PTHR14453:SF107">
    <property type="entry name" value="POLY [ADP-RIBOSE] POLYMERASE"/>
    <property type="match status" value="1"/>
</dbReference>
<feature type="domain" description="Macro" evidence="11">
    <location>
        <begin position="589"/>
        <end position="773"/>
    </location>
</feature>
<gene>
    <name evidence="12" type="ORF">JOB18_021846</name>
</gene>
<keyword evidence="4 7" id="KW-0520">NAD</keyword>
<feature type="domain" description="Macro" evidence="11">
    <location>
        <begin position="1007"/>
        <end position="1179"/>
    </location>
</feature>
<dbReference type="PROSITE" id="PS50918">
    <property type="entry name" value="WWE"/>
    <property type="match status" value="1"/>
</dbReference>
<name>A0AAV6QWN7_SOLSE</name>
<feature type="domain" description="Macro" evidence="11">
    <location>
        <begin position="797"/>
        <end position="985"/>
    </location>
</feature>
<dbReference type="GO" id="GO:0070212">
    <property type="term" value="P:protein poly-ADP-ribosylation"/>
    <property type="evidence" value="ECO:0007669"/>
    <property type="project" value="TreeGrafter"/>
</dbReference>
<dbReference type="GO" id="GO:0010629">
    <property type="term" value="P:negative regulation of gene expression"/>
    <property type="evidence" value="ECO:0007669"/>
    <property type="project" value="TreeGrafter"/>
</dbReference>
<keyword evidence="3 7" id="KW-0808">Transferase</keyword>
<comment type="caution">
    <text evidence="12">The sequence shown here is derived from an EMBL/GenBank/DDBJ whole genome shotgun (WGS) entry which is preliminary data.</text>
</comment>
<dbReference type="PROSITE" id="PS51154">
    <property type="entry name" value="MACRO"/>
    <property type="match status" value="3"/>
</dbReference>
<dbReference type="GO" id="GO:0003714">
    <property type="term" value="F:transcription corepressor activity"/>
    <property type="evidence" value="ECO:0007669"/>
    <property type="project" value="TreeGrafter"/>
</dbReference>
<dbReference type="CDD" id="cd02907">
    <property type="entry name" value="Macro_Af1521_BAL-like"/>
    <property type="match status" value="1"/>
</dbReference>
<protein>
    <recommendedName>
        <fullName evidence="7">Poly [ADP-ribose] polymerase</fullName>
        <shortName evidence="7">PARP</shortName>
        <ecNumber evidence="7">2.4.2.-</ecNumber>
    </recommendedName>
</protein>
<comment type="subcellular location">
    <subcellularLocation>
        <location evidence="1">Nucleus</location>
    </subcellularLocation>
</comment>
<dbReference type="Proteomes" id="UP000693946">
    <property type="component" value="Linkage Group LG3"/>
</dbReference>
<evidence type="ECO:0000256" key="2">
    <source>
        <dbReference type="ARBA" id="ARBA00022676"/>
    </source>
</evidence>
<feature type="compositionally biased region" description="Basic and acidic residues" evidence="8">
    <location>
        <begin position="1284"/>
        <end position="1295"/>
    </location>
</feature>
<dbReference type="Pfam" id="PF23222">
    <property type="entry name" value="RRM_PARP14_1"/>
    <property type="match status" value="1"/>
</dbReference>
<evidence type="ECO:0000259" key="10">
    <source>
        <dbReference type="PROSITE" id="PS51059"/>
    </source>
</evidence>
<feature type="region of interest" description="Disordered" evidence="8">
    <location>
        <begin position="1284"/>
        <end position="1306"/>
    </location>
</feature>
<proteinExistence type="inferred from homology"/>
<dbReference type="InterPro" id="IPR012317">
    <property type="entry name" value="Poly(ADP-ribose)pol_cat_dom"/>
</dbReference>
<evidence type="ECO:0000256" key="4">
    <source>
        <dbReference type="ARBA" id="ARBA00023027"/>
    </source>
</evidence>
<feature type="compositionally biased region" description="Low complexity" evidence="8">
    <location>
        <begin position="109"/>
        <end position="126"/>
    </location>
</feature>